<evidence type="ECO:0000256" key="5">
    <source>
        <dbReference type="ARBA" id="ARBA00023136"/>
    </source>
</evidence>
<evidence type="ECO:0000256" key="4">
    <source>
        <dbReference type="ARBA" id="ARBA00022989"/>
    </source>
</evidence>
<evidence type="ECO:0000256" key="2">
    <source>
        <dbReference type="ARBA" id="ARBA00022475"/>
    </source>
</evidence>
<reference evidence="9 10" key="1">
    <citation type="submission" date="2021-02" db="EMBL/GenBank/DDBJ databases">
        <title>Alicyclobacillus curvatus sp. nov. and Alicyclobacillus mengziensis sp. nov., two acidophilic bacteria isolated from acid mine drainage.</title>
        <authorList>
            <person name="Huang Y."/>
        </authorList>
    </citation>
    <scope>NUCLEOTIDE SEQUENCE [LARGE SCALE GENOMIC DNA]</scope>
    <source>
        <strain evidence="9 10">S30H14</strain>
    </source>
</reference>
<dbReference type="GO" id="GO:0005886">
    <property type="term" value="C:plasma membrane"/>
    <property type="evidence" value="ECO:0007669"/>
    <property type="project" value="UniProtKB-SubCell"/>
</dbReference>
<keyword evidence="10" id="KW-1185">Reference proteome</keyword>
<dbReference type="PANTHER" id="PTHR30509">
    <property type="entry name" value="P-HYDROXYBENZOIC ACID EFFLUX PUMP SUBUNIT-RELATED"/>
    <property type="match status" value="1"/>
</dbReference>
<sequence length="330" mass="37209">MVQTRVKERMATLLEQTAVVWKTAVGSGIVWELARYTGSTHPYLAPLTFILCLQATASQSLRYAMYRSVGTVIGVVMIGFFANSIPVTTWTLAVALLLSTALMKMFRANDLLIHQVALSILFVLYFENHSPGYAWDRAKDTLIGAVLGVIFVLFLFPPNILKKMEQTLHTFVQHFVDTVHLVADGLQQGVLYAARNPHLQLNALLDDVDQMTEQMQKVKQGRFFNLYARKTEVDKVMQQYHRVRDACIHFVTLTTSLTGDMTVADQEMWSRRIRSLASEIPIFVYRDSTAGDERTQAATSAEQSTTFEPRVSEYELKAILDALRGLPPRA</sequence>
<dbReference type="PANTHER" id="PTHR30509:SF9">
    <property type="entry name" value="MULTIDRUG RESISTANCE PROTEIN MDTO"/>
    <property type="match status" value="1"/>
</dbReference>
<dbReference type="InterPro" id="IPR049453">
    <property type="entry name" value="Memb_transporter_dom"/>
</dbReference>
<gene>
    <name evidence="9" type="ORF">JZ786_16340</name>
</gene>
<protein>
    <submittedName>
        <fullName evidence="9">FUSC family protein</fullName>
    </submittedName>
</protein>
<feature type="transmembrane region" description="Helical" evidence="7">
    <location>
        <begin position="110"/>
        <end position="126"/>
    </location>
</feature>
<evidence type="ECO:0000256" key="6">
    <source>
        <dbReference type="ARBA" id="ARBA00043993"/>
    </source>
</evidence>
<keyword evidence="4 7" id="KW-1133">Transmembrane helix</keyword>
<dbReference type="RefSeq" id="WP_206655455.1">
    <property type="nucleotide sequence ID" value="NZ_CP071182.1"/>
</dbReference>
<keyword evidence="2" id="KW-1003">Cell membrane</keyword>
<evidence type="ECO:0000259" key="8">
    <source>
        <dbReference type="Pfam" id="PF13515"/>
    </source>
</evidence>
<dbReference type="AlphaFoldDB" id="A0A9X7Z4K5"/>
<dbReference type="EMBL" id="CP071182">
    <property type="protein sequence ID" value="QSO46084.1"/>
    <property type="molecule type" value="Genomic_DNA"/>
</dbReference>
<keyword evidence="3 7" id="KW-0812">Transmembrane</keyword>
<accession>A0A9X7Z4K5</accession>
<evidence type="ECO:0000313" key="9">
    <source>
        <dbReference type="EMBL" id="QSO46084.1"/>
    </source>
</evidence>
<evidence type="ECO:0000313" key="10">
    <source>
        <dbReference type="Proteomes" id="UP000663505"/>
    </source>
</evidence>
<comment type="subcellular location">
    <subcellularLocation>
        <location evidence="1">Cell membrane</location>
        <topology evidence="1">Multi-pass membrane protein</topology>
    </subcellularLocation>
</comment>
<organism evidence="9 10">
    <name type="scientific">Alicyclobacillus mengziensis</name>
    <dbReference type="NCBI Taxonomy" id="2931921"/>
    <lineage>
        <taxon>Bacteria</taxon>
        <taxon>Bacillati</taxon>
        <taxon>Bacillota</taxon>
        <taxon>Bacilli</taxon>
        <taxon>Bacillales</taxon>
        <taxon>Alicyclobacillaceae</taxon>
        <taxon>Alicyclobacillus</taxon>
    </lineage>
</organism>
<feature type="domain" description="Integral membrane bound transporter" evidence="8">
    <location>
        <begin position="30"/>
        <end position="151"/>
    </location>
</feature>
<dbReference type="KEGG" id="afx:JZ786_16340"/>
<evidence type="ECO:0000256" key="1">
    <source>
        <dbReference type="ARBA" id="ARBA00004651"/>
    </source>
</evidence>
<evidence type="ECO:0000256" key="3">
    <source>
        <dbReference type="ARBA" id="ARBA00022692"/>
    </source>
</evidence>
<name>A0A9X7Z4K5_9BACL</name>
<keyword evidence="5 7" id="KW-0472">Membrane</keyword>
<dbReference type="Proteomes" id="UP000663505">
    <property type="component" value="Chromosome"/>
</dbReference>
<dbReference type="Pfam" id="PF13515">
    <property type="entry name" value="FUSC_2"/>
    <property type="match status" value="1"/>
</dbReference>
<feature type="transmembrane region" description="Helical" evidence="7">
    <location>
        <begin position="73"/>
        <end position="98"/>
    </location>
</feature>
<proteinExistence type="inferred from homology"/>
<evidence type="ECO:0000256" key="7">
    <source>
        <dbReference type="SAM" id="Phobius"/>
    </source>
</evidence>
<feature type="transmembrane region" description="Helical" evidence="7">
    <location>
        <begin position="141"/>
        <end position="161"/>
    </location>
</feature>
<comment type="similarity">
    <text evidence="6">Belongs to the YccS/YhfK family.</text>
</comment>